<sequence length="264" mass="29735">MSASPLTMMVFGDRRRLTARPETYNHLMTVAWNAFGSKAVNLTFHCTSKSGEQEFELDRSVYRAVEDGWVLRLEPRAGPLIKPKDEPKETPKRKRVSWHVSVKPDGTLKDTATDIDCNCLVWEAEAWIERSSAVTEAHFFNPRNPLAYFADNYILSFDNFVPFLYRALASLTSTSAMRTVMIAFNFIPQTDFEKAGKLTVTPGPSSVARFFLVFRGVVGSKNAENHAELDALDWPSKIGIDVEGMMNQSKFCVMEWGGMEVNMG</sequence>
<keyword evidence="2" id="KW-1185">Reference proteome</keyword>
<evidence type="ECO:0000313" key="1">
    <source>
        <dbReference type="EMBL" id="KXH60870.1"/>
    </source>
</evidence>
<dbReference type="OrthoDB" id="428577at2759"/>
<organism evidence="1 2">
    <name type="scientific">Colletotrichum salicis</name>
    <dbReference type="NCBI Taxonomy" id="1209931"/>
    <lineage>
        <taxon>Eukaryota</taxon>
        <taxon>Fungi</taxon>
        <taxon>Dikarya</taxon>
        <taxon>Ascomycota</taxon>
        <taxon>Pezizomycotina</taxon>
        <taxon>Sordariomycetes</taxon>
        <taxon>Hypocreomycetidae</taxon>
        <taxon>Glomerellales</taxon>
        <taxon>Glomerellaceae</taxon>
        <taxon>Colletotrichum</taxon>
        <taxon>Colletotrichum acutatum species complex</taxon>
    </lineage>
</organism>
<dbReference type="Proteomes" id="UP000070121">
    <property type="component" value="Unassembled WGS sequence"/>
</dbReference>
<reference evidence="1 2" key="1">
    <citation type="submission" date="2014-02" db="EMBL/GenBank/DDBJ databases">
        <title>The genome sequence of Colletotrichum salicis CBS 607.94.</title>
        <authorList>
            <person name="Baroncelli R."/>
            <person name="Thon M.R."/>
        </authorList>
    </citation>
    <scope>NUCLEOTIDE SEQUENCE [LARGE SCALE GENOMIC DNA]</scope>
    <source>
        <strain evidence="1 2">CBS 607.94</strain>
    </source>
</reference>
<evidence type="ECO:0000313" key="2">
    <source>
        <dbReference type="Proteomes" id="UP000070121"/>
    </source>
</evidence>
<proteinExistence type="predicted"/>
<dbReference type="AlphaFoldDB" id="A0A135UKE8"/>
<name>A0A135UKE8_9PEZI</name>
<accession>A0A135UKE8</accession>
<comment type="caution">
    <text evidence="1">The sequence shown here is derived from an EMBL/GenBank/DDBJ whole genome shotgun (WGS) entry which is preliminary data.</text>
</comment>
<gene>
    <name evidence="1" type="ORF">CSAL01_12724</name>
</gene>
<dbReference type="EMBL" id="JFFI01001345">
    <property type="protein sequence ID" value="KXH60870.1"/>
    <property type="molecule type" value="Genomic_DNA"/>
</dbReference>
<protein>
    <submittedName>
        <fullName evidence="1">Uncharacterized protein</fullName>
    </submittedName>
</protein>